<organism evidence="1 2">
    <name type="scientific">Enterococcus thailandicus</name>
    <dbReference type="NCBI Taxonomy" id="417368"/>
    <lineage>
        <taxon>Bacteria</taxon>
        <taxon>Bacillati</taxon>
        <taxon>Bacillota</taxon>
        <taxon>Bacilli</taxon>
        <taxon>Lactobacillales</taxon>
        <taxon>Enterococcaceae</taxon>
        <taxon>Enterococcus</taxon>
    </lineage>
</organism>
<comment type="caution">
    <text evidence="1">The sequence shown here is derived from an EMBL/GenBank/DDBJ whole genome shotgun (WGS) entry which is preliminary data.</text>
</comment>
<proteinExistence type="predicted"/>
<dbReference type="EMBL" id="BJUG01000001">
    <property type="protein sequence ID" value="GEK35959.1"/>
    <property type="molecule type" value="Genomic_DNA"/>
</dbReference>
<evidence type="ECO:0000313" key="2">
    <source>
        <dbReference type="Proteomes" id="UP000321361"/>
    </source>
</evidence>
<name>A0A249SGU6_ENTTH</name>
<evidence type="ECO:0000313" key="1">
    <source>
        <dbReference type="EMBL" id="GEK35959.1"/>
    </source>
</evidence>
<reference evidence="1 2" key="1">
    <citation type="submission" date="2019-07" db="EMBL/GenBank/DDBJ databases">
        <title>Whole genome shotgun sequence of Enterococcus thailandicus NBRC 101867.</title>
        <authorList>
            <person name="Hosoyama A."/>
            <person name="Uohara A."/>
            <person name="Ohji S."/>
            <person name="Ichikawa N."/>
        </authorList>
    </citation>
    <scope>NUCLEOTIDE SEQUENCE [LARGE SCALE GENOMIC DNA]</scope>
    <source>
        <strain evidence="1 2">NBRC 101867</strain>
    </source>
</reference>
<sequence length="60" mass="7204">MIISMESKRNTKARLKRLQYLFVILMIVALIREVYFLAFSFGITSSIFYLFQKNYKENNT</sequence>
<dbReference type="Proteomes" id="UP000321361">
    <property type="component" value="Unassembled WGS sequence"/>
</dbReference>
<gene>
    <name evidence="1" type="ORF">ETH01_02460</name>
</gene>
<dbReference type="KEGG" id="eth:CK496_02320"/>
<accession>A0A249SGU6</accession>
<dbReference type="AlphaFoldDB" id="A0A249SGU6"/>
<protein>
    <submittedName>
        <fullName evidence="1">Uncharacterized protein</fullName>
    </submittedName>
</protein>